<evidence type="ECO:0000313" key="4">
    <source>
        <dbReference type="Proteomes" id="UP000287651"/>
    </source>
</evidence>
<proteinExistence type="predicted"/>
<feature type="region of interest" description="Disordered" evidence="2">
    <location>
        <begin position="141"/>
        <end position="211"/>
    </location>
</feature>
<evidence type="ECO:0000256" key="2">
    <source>
        <dbReference type="SAM" id="MobiDB-lite"/>
    </source>
</evidence>
<dbReference type="AlphaFoldDB" id="A0A426WZS6"/>
<sequence length="211" mass="23158">MKKKKKDRIGAVDVIVPLAEERHEMLMCICVSKQAAACEREELFRSLEGLEREAAGVRDELFRSLQGVDHLEALNDGDLITVVHFHEEGLQLLAVFDFSGGNVAEFRRFEPNLNGPDRPGLFWPISNSVLVLPVALGRGGWGGGKPRTPNPRHQMAPNNTSPNPPPSFLPPCAREAAADDDDDDDCSVGEEGFFLRQPLSTLGEEPGCDSR</sequence>
<gene>
    <name evidence="3" type="ORF">B296_00042211</name>
</gene>
<evidence type="ECO:0000256" key="1">
    <source>
        <dbReference type="SAM" id="Coils"/>
    </source>
</evidence>
<name>A0A426WZS6_ENSVE</name>
<dbReference type="EMBL" id="AMZH03030879">
    <property type="protein sequence ID" value="RRT32718.1"/>
    <property type="molecule type" value="Genomic_DNA"/>
</dbReference>
<reference evidence="3 4" key="1">
    <citation type="journal article" date="2014" name="Agronomy (Basel)">
        <title>A Draft Genome Sequence for Ensete ventricosum, the Drought-Tolerant Tree Against Hunger.</title>
        <authorList>
            <person name="Harrison J."/>
            <person name="Moore K.A."/>
            <person name="Paszkiewicz K."/>
            <person name="Jones T."/>
            <person name="Grant M."/>
            <person name="Ambacheew D."/>
            <person name="Muzemil S."/>
            <person name="Studholme D.J."/>
        </authorList>
    </citation>
    <scope>NUCLEOTIDE SEQUENCE [LARGE SCALE GENOMIC DNA]</scope>
</reference>
<evidence type="ECO:0000313" key="3">
    <source>
        <dbReference type="EMBL" id="RRT32718.1"/>
    </source>
</evidence>
<feature type="compositionally biased region" description="Acidic residues" evidence="2">
    <location>
        <begin position="178"/>
        <end position="188"/>
    </location>
</feature>
<keyword evidence="1" id="KW-0175">Coiled coil</keyword>
<feature type="coiled-coil region" evidence="1">
    <location>
        <begin position="33"/>
        <end position="60"/>
    </location>
</feature>
<organism evidence="3 4">
    <name type="scientific">Ensete ventricosum</name>
    <name type="common">Abyssinian banana</name>
    <name type="synonym">Musa ensete</name>
    <dbReference type="NCBI Taxonomy" id="4639"/>
    <lineage>
        <taxon>Eukaryota</taxon>
        <taxon>Viridiplantae</taxon>
        <taxon>Streptophyta</taxon>
        <taxon>Embryophyta</taxon>
        <taxon>Tracheophyta</taxon>
        <taxon>Spermatophyta</taxon>
        <taxon>Magnoliopsida</taxon>
        <taxon>Liliopsida</taxon>
        <taxon>Zingiberales</taxon>
        <taxon>Musaceae</taxon>
        <taxon>Ensete</taxon>
    </lineage>
</organism>
<comment type="caution">
    <text evidence="3">The sequence shown here is derived from an EMBL/GenBank/DDBJ whole genome shotgun (WGS) entry which is preliminary data.</text>
</comment>
<accession>A0A426WZS6</accession>
<dbReference type="Proteomes" id="UP000287651">
    <property type="component" value="Unassembled WGS sequence"/>
</dbReference>
<protein>
    <submittedName>
        <fullName evidence="3">Uncharacterized protein</fullName>
    </submittedName>
</protein>